<name>A0A161P8N3_9BACI</name>
<dbReference type="RefSeq" id="WP_061949862.1">
    <property type="nucleotide sequence ID" value="NZ_LTAO01000036.1"/>
</dbReference>
<protein>
    <submittedName>
        <fullName evidence="1">Uncharacterized protein</fullName>
    </submittedName>
</protein>
<dbReference type="OrthoDB" id="10018151at2"/>
<reference evidence="1" key="1">
    <citation type="submission" date="2016-02" db="EMBL/GenBank/DDBJ databases">
        <title>Genome sequence of Bacillus trypoxylicola KCTC 13244(T).</title>
        <authorList>
            <person name="Jeong H."/>
            <person name="Park S.-H."/>
            <person name="Choi S.-K."/>
        </authorList>
    </citation>
    <scope>NUCLEOTIDE SEQUENCE [LARGE SCALE GENOMIC DNA]</scope>
    <source>
        <strain evidence="1">KCTC 13244</strain>
    </source>
</reference>
<proteinExistence type="predicted"/>
<dbReference type="AlphaFoldDB" id="A0A161P8N3"/>
<dbReference type="EMBL" id="LTAO01000036">
    <property type="protein sequence ID" value="KYG27733.1"/>
    <property type="molecule type" value="Genomic_DNA"/>
</dbReference>
<keyword evidence="2" id="KW-1185">Reference proteome</keyword>
<evidence type="ECO:0000313" key="1">
    <source>
        <dbReference type="EMBL" id="KYG27733.1"/>
    </source>
</evidence>
<dbReference type="Proteomes" id="UP000075806">
    <property type="component" value="Unassembled WGS sequence"/>
</dbReference>
<gene>
    <name evidence="1" type="ORF">AZF04_11130</name>
</gene>
<accession>A0A161P8N3</accession>
<sequence length="189" mass="22200">MRDKRNHSIDNKTAYYPFIVSERDSEGKVQFSQLKTRMHGVGIYTDGPIVSKLFNSEDEGGVKQGTTVYEIRVKSNSGDWQDWQAIVGDVNIVPFLEWQLENHVDDLFEEGKKKFQSHFEMRVSGILWRSLFGEITIIDEESELVKRVNPFTLKIEYRSDLDNNCNPFEEQIAEQMRFRKKYFAYGNRL</sequence>
<comment type="caution">
    <text evidence="1">The sequence shown here is derived from an EMBL/GenBank/DDBJ whole genome shotgun (WGS) entry which is preliminary data.</text>
</comment>
<dbReference type="STRING" id="519424.AZF04_11130"/>
<evidence type="ECO:0000313" key="2">
    <source>
        <dbReference type="Proteomes" id="UP000075806"/>
    </source>
</evidence>
<organism evidence="1 2">
    <name type="scientific">Alkalihalobacillus trypoxylicola</name>
    <dbReference type="NCBI Taxonomy" id="519424"/>
    <lineage>
        <taxon>Bacteria</taxon>
        <taxon>Bacillati</taxon>
        <taxon>Bacillota</taxon>
        <taxon>Bacilli</taxon>
        <taxon>Bacillales</taxon>
        <taxon>Bacillaceae</taxon>
        <taxon>Alkalihalobacillus</taxon>
    </lineage>
</organism>